<dbReference type="Gene3D" id="3.40.50.1390">
    <property type="entry name" value="Resolvase, N-terminal catalytic domain"/>
    <property type="match status" value="1"/>
</dbReference>
<evidence type="ECO:0000256" key="3">
    <source>
        <dbReference type="ARBA" id="ARBA00023172"/>
    </source>
</evidence>
<dbReference type="PROSITE" id="PS00397">
    <property type="entry name" value="RECOMBINASES_1"/>
    <property type="match status" value="1"/>
</dbReference>
<dbReference type="CDD" id="cd03769">
    <property type="entry name" value="SR_IS607_transposase_like"/>
    <property type="match status" value="1"/>
</dbReference>
<gene>
    <name evidence="6" type="ORF">ABFW12_18635</name>
</gene>
<evidence type="ECO:0000259" key="5">
    <source>
        <dbReference type="PROSITE" id="PS51736"/>
    </source>
</evidence>
<evidence type="ECO:0000313" key="6">
    <source>
        <dbReference type="EMBL" id="MEX3740241.1"/>
    </source>
</evidence>
<dbReference type="EMBL" id="JBDLOU010000040">
    <property type="protein sequence ID" value="MEX3740241.1"/>
    <property type="molecule type" value="Genomic_DNA"/>
</dbReference>
<organism evidence="6 7">
    <name type="scientific">Mycolicibacterium porcinum</name>
    <dbReference type="NCBI Taxonomy" id="39693"/>
    <lineage>
        <taxon>Bacteria</taxon>
        <taxon>Bacillati</taxon>
        <taxon>Actinomycetota</taxon>
        <taxon>Actinomycetes</taxon>
        <taxon>Mycobacteriales</taxon>
        <taxon>Mycobacteriaceae</taxon>
        <taxon>Mycolicibacterium</taxon>
    </lineage>
</organism>
<evidence type="ECO:0000256" key="4">
    <source>
        <dbReference type="PROSITE-ProRule" id="PRU10137"/>
    </source>
</evidence>
<dbReference type="SMART" id="SM00857">
    <property type="entry name" value="Resolvase"/>
    <property type="match status" value="1"/>
</dbReference>
<name>A0ABV3VFQ7_9MYCO</name>
<keyword evidence="3" id="KW-0233">DNA recombination</keyword>
<feature type="active site" description="O-(5'-phospho-DNA)-serine intermediate" evidence="4">
    <location>
        <position position="60"/>
    </location>
</feature>
<dbReference type="PANTHER" id="PTHR36172">
    <property type="match status" value="1"/>
</dbReference>
<dbReference type="InterPro" id="IPR048046">
    <property type="entry name" value="Transpos_IS607"/>
</dbReference>
<dbReference type="SUPFAM" id="SSF53041">
    <property type="entry name" value="Resolvase-like"/>
    <property type="match status" value="1"/>
</dbReference>
<dbReference type="RefSeq" id="WP_346406448.1">
    <property type="nucleotide sequence ID" value="NZ_JBDLOU010000040.1"/>
</dbReference>
<dbReference type="Gene3D" id="1.10.287.2170">
    <property type="match status" value="1"/>
</dbReference>
<keyword evidence="7" id="KW-1185">Reference proteome</keyword>
<accession>A0ABV3VFQ7</accession>
<keyword evidence="2" id="KW-0238">DNA-binding</keyword>
<evidence type="ECO:0000313" key="7">
    <source>
        <dbReference type="Proteomes" id="UP001558474"/>
    </source>
</evidence>
<evidence type="ECO:0000256" key="1">
    <source>
        <dbReference type="ARBA" id="ARBA00022908"/>
    </source>
</evidence>
<dbReference type="InterPro" id="IPR051491">
    <property type="entry name" value="Recombinase/Transposase-rel"/>
</dbReference>
<dbReference type="Proteomes" id="UP001558474">
    <property type="component" value="Unassembled WGS sequence"/>
</dbReference>
<dbReference type="NCBIfam" id="NF033518">
    <property type="entry name" value="transpos_IS607"/>
    <property type="match status" value="1"/>
</dbReference>
<evidence type="ECO:0000256" key="2">
    <source>
        <dbReference type="ARBA" id="ARBA00023125"/>
    </source>
</evidence>
<proteinExistence type="predicted"/>
<feature type="domain" description="Resolvase/invertase-type recombinase catalytic" evidence="5">
    <location>
        <begin position="52"/>
        <end position="191"/>
    </location>
</feature>
<sequence>MNLKDWARAQGIHPQTAYKMFREGTLPVPAQRVGPRLILVNPEVATATPAEGVGLYARVSSHDQKDDLARQTARLTAWAAQAGHRVVRSEAEVGSGMNGARAKARRLLSDPEVTVVVVEHRDRLGRMNTELVEAALSASGRRLVVLDDGEVEDDLVRDMTEVLTSFCARLYGRRSAKNRAKRALECAAGSDGGESG</sequence>
<dbReference type="InterPro" id="IPR006119">
    <property type="entry name" value="Resolv_N"/>
</dbReference>
<dbReference type="InterPro" id="IPR036162">
    <property type="entry name" value="Resolvase-like_N_sf"/>
</dbReference>
<dbReference type="InterPro" id="IPR041718">
    <property type="entry name" value="IS607_transposase-like"/>
</dbReference>
<keyword evidence="1" id="KW-0229">DNA integration</keyword>
<dbReference type="Pfam" id="PF00239">
    <property type="entry name" value="Resolvase"/>
    <property type="match status" value="1"/>
</dbReference>
<comment type="caution">
    <text evidence="6">The sequence shown here is derived from an EMBL/GenBank/DDBJ whole genome shotgun (WGS) entry which is preliminary data.</text>
</comment>
<reference evidence="6 7" key="1">
    <citation type="submission" date="2024-04" db="EMBL/GenBank/DDBJ databases">
        <title>Genomic Markers of Mycobacteria.</title>
        <authorList>
            <person name="Soliman M.S."/>
            <person name="Elkholy A."/>
            <person name="Soliman N.S."/>
            <person name="Abbas A."/>
            <person name="Khayrat S."/>
            <person name="Shawky S."/>
        </authorList>
    </citation>
    <scope>NUCLEOTIDE SEQUENCE [LARGE SCALE GENOMIC DNA]</scope>
    <source>
        <strain evidence="6 7">Egy-CU-AM5</strain>
    </source>
</reference>
<protein>
    <submittedName>
        <fullName evidence="6">IS607 family transposase</fullName>
    </submittedName>
</protein>
<dbReference type="PROSITE" id="PS51736">
    <property type="entry name" value="RECOMBINASES_3"/>
    <property type="match status" value="1"/>
</dbReference>
<dbReference type="InterPro" id="IPR006118">
    <property type="entry name" value="Recombinase_CS"/>
</dbReference>
<dbReference type="PANTHER" id="PTHR36172:SF1">
    <property type="entry name" value="RESOLVASE-RELATED"/>
    <property type="match status" value="1"/>
</dbReference>